<comment type="caution">
    <text evidence="1">The sequence shown here is derived from an EMBL/GenBank/DDBJ whole genome shotgun (WGS) entry which is preliminary data.</text>
</comment>
<name>A0ABQ5K727_9EUKA</name>
<reference evidence="1" key="1">
    <citation type="submission" date="2022-03" db="EMBL/GenBank/DDBJ databases">
        <title>Draft genome sequence of Aduncisulcus paluster, a free-living microaerophilic Fornicata.</title>
        <authorList>
            <person name="Yuyama I."/>
            <person name="Kume K."/>
            <person name="Tamura T."/>
            <person name="Inagaki Y."/>
            <person name="Hashimoto T."/>
        </authorList>
    </citation>
    <scope>NUCLEOTIDE SEQUENCE</scope>
    <source>
        <strain evidence="1">NY0171</strain>
    </source>
</reference>
<evidence type="ECO:0000313" key="1">
    <source>
        <dbReference type="EMBL" id="GKT28378.1"/>
    </source>
</evidence>
<dbReference type="EMBL" id="BQXS01000265">
    <property type="protein sequence ID" value="GKT28378.1"/>
    <property type="molecule type" value="Genomic_DNA"/>
</dbReference>
<organism evidence="1 2">
    <name type="scientific">Aduncisulcus paluster</name>
    <dbReference type="NCBI Taxonomy" id="2918883"/>
    <lineage>
        <taxon>Eukaryota</taxon>
        <taxon>Metamonada</taxon>
        <taxon>Carpediemonas-like organisms</taxon>
        <taxon>Aduncisulcus</taxon>
    </lineage>
</organism>
<sequence>MSSFTTTSPEEKDDVEVQIVEPSIVDLEFIREGSVNCCPISRDTPDVMSPEFPKIKARDGTFEGCDEEYDNTDAQDVMFGEEVYGSFSHISIPFSSSSPIKGVYICYDGFGQQRSLYLIFTFSSSSNEKTSRKCYFPEYHEDDEELFHKDWFYLPIDLSDVVLCEISGKGRQRYGRKNDNFAIESLVFVREETSEEAKIREAKENLWSEAPVVKAEFIKEEDVDKKESTPIYASKILVEPLFSKITAKDDSKNKESEEYDLSEDVQEKMEYSFGFLSLSHISLPFGSPNHIDGAYICVDHTSSPSLLFTFTDSDGRKIYKKYEFIKPKRKYEYEWHLLPIDLSNVVLCEIEGKGTWLEENSRVFGMKHLFFYQNYPSLAIYSFSDPPAYEIPTITIPQKFIQEGGIGCIPILRDSPNMLNPDYPQITARNGRFKGNRYHYDQSSNAQRMLKGWAGGEFSHISIPFLSFSPIKGAYLCLNDGYGNNIPRCLIFTFTTSKSEKTSKTFKFPRFEGYSWFFLPIDLSDVVLCKITGEGRDWREKDSFKIESLVFFRKETLEEAFAREARNREKLWSEAISVKPKIIKDEDVEFEPVGSDFPDFDCSTVIKPSFSMVKGSNLTRIMDSKRNRV</sequence>
<proteinExistence type="predicted"/>
<gene>
    <name evidence="1" type="ORF">ADUPG1_000616</name>
</gene>
<accession>A0ABQ5K727</accession>
<dbReference type="Proteomes" id="UP001057375">
    <property type="component" value="Unassembled WGS sequence"/>
</dbReference>
<keyword evidence="2" id="KW-1185">Reference proteome</keyword>
<protein>
    <submittedName>
        <fullName evidence="1">Uncharacterized protein</fullName>
    </submittedName>
</protein>
<evidence type="ECO:0000313" key="2">
    <source>
        <dbReference type="Proteomes" id="UP001057375"/>
    </source>
</evidence>